<feature type="compositionally biased region" description="Basic residues" evidence="6">
    <location>
        <begin position="509"/>
        <end position="520"/>
    </location>
</feature>
<keyword evidence="3" id="KW-0223">Dioxygenase</keyword>
<dbReference type="PANTHER" id="PTHR10869">
    <property type="entry name" value="PROLYL 4-HYDROXYLASE ALPHA SUBUNIT"/>
    <property type="match status" value="1"/>
</dbReference>
<dbReference type="GO" id="GO:0046872">
    <property type="term" value="F:metal ion binding"/>
    <property type="evidence" value="ECO:0007669"/>
    <property type="project" value="UniProtKB-KW"/>
</dbReference>
<evidence type="ECO:0000256" key="2">
    <source>
        <dbReference type="ARBA" id="ARBA00022723"/>
    </source>
</evidence>
<feature type="chain" id="PRO_5044863792" description="Prolyl 4-hydroxylase alpha subunit domain-containing protein" evidence="8">
    <location>
        <begin position="25"/>
        <end position="520"/>
    </location>
</feature>
<dbReference type="InterPro" id="IPR045054">
    <property type="entry name" value="P4HA-like"/>
</dbReference>
<evidence type="ECO:0000256" key="3">
    <source>
        <dbReference type="ARBA" id="ARBA00022964"/>
    </source>
</evidence>
<evidence type="ECO:0000256" key="6">
    <source>
        <dbReference type="SAM" id="MobiDB-lite"/>
    </source>
</evidence>
<feature type="compositionally biased region" description="Basic and acidic residues" evidence="6">
    <location>
        <begin position="496"/>
        <end position="508"/>
    </location>
</feature>
<evidence type="ECO:0000256" key="5">
    <source>
        <dbReference type="ARBA" id="ARBA00023004"/>
    </source>
</evidence>
<keyword evidence="4" id="KW-0560">Oxidoreductase</keyword>
<dbReference type="InterPro" id="IPR006620">
    <property type="entry name" value="Pro_4_hyd_alph"/>
</dbReference>
<dbReference type="Proteomes" id="UP001530293">
    <property type="component" value="Unassembled WGS sequence"/>
</dbReference>
<organism evidence="10 11">
    <name type="scientific">Discostella pseudostelligera</name>
    <dbReference type="NCBI Taxonomy" id="259834"/>
    <lineage>
        <taxon>Eukaryota</taxon>
        <taxon>Sar</taxon>
        <taxon>Stramenopiles</taxon>
        <taxon>Ochrophyta</taxon>
        <taxon>Bacillariophyta</taxon>
        <taxon>Coscinodiscophyceae</taxon>
        <taxon>Thalassiosirophycidae</taxon>
        <taxon>Stephanodiscales</taxon>
        <taxon>Stephanodiscaceae</taxon>
        <taxon>Discostella</taxon>
    </lineage>
</organism>
<keyword evidence="5" id="KW-0408">Iron</keyword>
<keyword evidence="2" id="KW-0479">Metal-binding</keyword>
<reference evidence="10 11" key="1">
    <citation type="submission" date="2024-10" db="EMBL/GenBank/DDBJ databases">
        <title>Updated reference genomes for cyclostephanoid diatoms.</title>
        <authorList>
            <person name="Roberts W.R."/>
            <person name="Alverson A.J."/>
        </authorList>
    </citation>
    <scope>NUCLEOTIDE SEQUENCE [LARGE SCALE GENOMIC DNA]</scope>
    <source>
        <strain evidence="10 11">AJA232-27</strain>
    </source>
</reference>
<evidence type="ECO:0000256" key="1">
    <source>
        <dbReference type="ARBA" id="ARBA00001961"/>
    </source>
</evidence>
<evidence type="ECO:0000256" key="4">
    <source>
        <dbReference type="ARBA" id="ARBA00023002"/>
    </source>
</evidence>
<keyword evidence="7" id="KW-0472">Membrane</keyword>
<protein>
    <recommendedName>
        <fullName evidence="9">Prolyl 4-hydroxylase alpha subunit domain-containing protein</fullName>
    </recommendedName>
</protein>
<keyword evidence="7" id="KW-0812">Transmembrane</keyword>
<dbReference type="SMART" id="SM00702">
    <property type="entry name" value="P4Hc"/>
    <property type="match status" value="1"/>
</dbReference>
<keyword evidence="8" id="KW-0732">Signal</keyword>
<dbReference type="PANTHER" id="PTHR10869:SF226">
    <property type="entry name" value="PROLYL 4-HYDROXYLASE ALPHA SUBUNIT DOMAIN-CONTAINING PROTEIN"/>
    <property type="match status" value="1"/>
</dbReference>
<dbReference type="EMBL" id="JALLBG020000140">
    <property type="protein sequence ID" value="KAL3762124.1"/>
    <property type="molecule type" value="Genomic_DNA"/>
</dbReference>
<evidence type="ECO:0000313" key="10">
    <source>
        <dbReference type="EMBL" id="KAL3762124.1"/>
    </source>
</evidence>
<sequence length="520" mass="56284">MKMPSSIATSVLCILAVASSPTNAIRYFPQRTSAEAAVVEWGHSAIISALDGAVATFGPQTSQGANFEVETSPVLASPIDGVGTKDISTLSLLDLPKLDNADDVLGNMVIMTDSAGLSGVAMARIAKESGAAALMIVNTDQDAGDYIFSLEAETEEEAAYAKEHIDIPVIMPGNVITTALLTDDMDAETVNKGGALPDRVRLYAGGDRPFFEDAISNGPVVYMIHNMLTGVECDELVKRAEGRYDMVGSRSGKNNYLENTLLQPLDEKTTVAENNIERVTLWKGGVAGKFFKDIDERISQVTGFPPEHFSDFQINKHSEGSVHEAHLDVNPSNSIMATITIFLNDVPHGNGGEFIFPKPEDGNGEPVVIFPTKGLAIVHHNTDDKYKLDPSSIHQEAMLSKGYKYVAKKYVYLNPQQRHMRIVLPLLASPFGGKLPRVFIELHAFLIDKFGFESAEVYFRKIITMIPILLLIGIASVISDFVAKKLKSSSGGGDGNKGKESYGTEARPKKSKATKSKKSD</sequence>
<keyword evidence="11" id="KW-1185">Reference proteome</keyword>
<dbReference type="GO" id="GO:0051213">
    <property type="term" value="F:dioxygenase activity"/>
    <property type="evidence" value="ECO:0007669"/>
    <property type="project" value="UniProtKB-KW"/>
</dbReference>
<evidence type="ECO:0000256" key="8">
    <source>
        <dbReference type="SAM" id="SignalP"/>
    </source>
</evidence>
<feature type="signal peptide" evidence="8">
    <location>
        <begin position="1"/>
        <end position="24"/>
    </location>
</feature>
<dbReference type="AlphaFoldDB" id="A0ABD3MDN2"/>
<feature type="transmembrane region" description="Helical" evidence="7">
    <location>
        <begin position="462"/>
        <end position="483"/>
    </location>
</feature>
<feature type="region of interest" description="Disordered" evidence="6">
    <location>
        <begin position="486"/>
        <end position="520"/>
    </location>
</feature>
<evidence type="ECO:0000259" key="9">
    <source>
        <dbReference type="SMART" id="SM00702"/>
    </source>
</evidence>
<comment type="caution">
    <text evidence="10">The sequence shown here is derived from an EMBL/GenBank/DDBJ whole genome shotgun (WGS) entry which is preliminary data.</text>
</comment>
<accession>A0ABD3MDN2</accession>
<name>A0ABD3MDN2_9STRA</name>
<evidence type="ECO:0000256" key="7">
    <source>
        <dbReference type="SAM" id="Phobius"/>
    </source>
</evidence>
<keyword evidence="7" id="KW-1133">Transmembrane helix</keyword>
<evidence type="ECO:0000313" key="11">
    <source>
        <dbReference type="Proteomes" id="UP001530293"/>
    </source>
</evidence>
<dbReference type="Gene3D" id="2.60.120.620">
    <property type="entry name" value="q2cbj1_9rhob like domain"/>
    <property type="match status" value="1"/>
</dbReference>
<proteinExistence type="predicted"/>
<feature type="domain" description="Prolyl 4-hydroxylase alpha subunit" evidence="9">
    <location>
        <begin position="219"/>
        <end position="412"/>
    </location>
</feature>
<comment type="cofactor">
    <cofactor evidence="1">
        <name>L-ascorbate</name>
        <dbReference type="ChEBI" id="CHEBI:38290"/>
    </cofactor>
</comment>
<gene>
    <name evidence="10" type="ORF">ACHAWU_001575</name>
</gene>